<dbReference type="RefSeq" id="WP_132326175.1">
    <property type="nucleotide sequence ID" value="NZ_FWZT01000042.1"/>
</dbReference>
<dbReference type="Pfam" id="PF11901">
    <property type="entry name" value="DM9"/>
    <property type="match status" value="1"/>
</dbReference>
<feature type="compositionally biased region" description="Polar residues" evidence="1">
    <location>
        <begin position="1"/>
        <end position="28"/>
    </location>
</feature>
<accession>A0A1Y6CQ25</accession>
<evidence type="ECO:0000313" key="3">
    <source>
        <dbReference type="Proteomes" id="UP000192907"/>
    </source>
</evidence>
<dbReference type="AlphaFoldDB" id="A0A1Y6CQ25"/>
<keyword evidence="3" id="KW-1185">Reference proteome</keyword>
<name>A0A1Y6CQ25_9BACT</name>
<dbReference type="InterPro" id="IPR006616">
    <property type="entry name" value="DM9_repeat"/>
</dbReference>
<proteinExistence type="predicted"/>
<reference evidence="3" key="1">
    <citation type="submission" date="2017-04" db="EMBL/GenBank/DDBJ databases">
        <authorList>
            <person name="Varghese N."/>
            <person name="Submissions S."/>
        </authorList>
    </citation>
    <scope>NUCLEOTIDE SEQUENCE [LARGE SCALE GENOMIC DNA]</scope>
    <source>
        <strain evidence="3">RKEM611</strain>
    </source>
</reference>
<protein>
    <submittedName>
        <fullName evidence="2">Uncharacterized protein</fullName>
    </submittedName>
</protein>
<dbReference type="PANTHER" id="PTHR31649">
    <property type="entry name" value="AGAP009604-PA"/>
    <property type="match status" value="1"/>
</dbReference>
<gene>
    <name evidence="2" type="ORF">SAMN06296036_14224</name>
</gene>
<dbReference type="EMBL" id="FWZT01000042">
    <property type="protein sequence ID" value="SMF82613.1"/>
    <property type="molecule type" value="Genomic_DNA"/>
</dbReference>
<dbReference type="PANTHER" id="PTHR31649:SF1">
    <property type="entry name" value="FARNESOIC ACID O-METHYL TRANSFERASE DOMAIN-CONTAINING PROTEIN"/>
    <property type="match status" value="1"/>
</dbReference>
<organism evidence="2 3">
    <name type="scientific">Pseudobacteriovorax antillogorgiicola</name>
    <dbReference type="NCBI Taxonomy" id="1513793"/>
    <lineage>
        <taxon>Bacteria</taxon>
        <taxon>Pseudomonadati</taxon>
        <taxon>Bdellovibrionota</taxon>
        <taxon>Oligoflexia</taxon>
        <taxon>Oligoflexales</taxon>
        <taxon>Pseudobacteriovoracaceae</taxon>
        <taxon>Pseudobacteriovorax</taxon>
    </lineage>
</organism>
<sequence>MLDSSSNTTASTLETSRDSQTTESSSDAIQIDEAVDVPKNIVGSYLFCSDFGQPSQNQANSLKLNCSLLEKQTGNPINFELAGITPSWSFDKLSSELQDKLTIKTLLSDPLWHVEYMFENLSPSEIVLARQVAIKLNISIDAQAVGQASTTLSEDPAIYWLALNGGTPPSNRFIGGSEIMGTVDLSICRIYANNGGVYPGKAIDLTVAFNEPGGECFSSLNGETIEGSSSGLNFDILLQDESQANPLRWVTTANGTIPSRAIATGMLPDGTPLYSCRGLQAGPAPDNQQGPNSDEGEPTPGYLIPGESSCRYEYFGEIITGSFEVLTRG</sequence>
<evidence type="ECO:0000313" key="2">
    <source>
        <dbReference type="EMBL" id="SMF82613.1"/>
    </source>
</evidence>
<feature type="region of interest" description="Disordered" evidence="1">
    <location>
        <begin position="1"/>
        <end position="29"/>
    </location>
</feature>
<dbReference type="OrthoDB" id="5312694at2"/>
<evidence type="ECO:0000256" key="1">
    <source>
        <dbReference type="SAM" id="MobiDB-lite"/>
    </source>
</evidence>
<feature type="region of interest" description="Disordered" evidence="1">
    <location>
        <begin position="277"/>
        <end position="303"/>
    </location>
</feature>
<dbReference type="Proteomes" id="UP000192907">
    <property type="component" value="Unassembled WGS sequence"/>
</dbReference>